<gene>
    <name evidence="2" type="ORF">N7449_009292</name>
</gene>
<proteinExistence type="predicted"/>
<dbReference type="Proteomes" id="UP001150942">
    <property type="component" value="Unassembled WGS sequence"/>
</dbReference>
<keyword evidence="3" id="KW-1185">Reference proteome</keyword>
<comment type="caution">
    <text evidence="2">The sequence shown here is derived from an EMBL/GenBank/DDBJ whole genome shotgun (WGS) entry which is preliminary data.</text>
</comment>
<sequence>MIIEFYYTPLRYNNPPILGIGCSFLILGTLGLITIVINIYTARNRYWPIMAVLTYTNLANWKE</sequence>
<reference evidence="2" key="1">
    <citation type="submission" date="2022-11" db="EMBL/GenBank/DDBJ databases">
        <authorList>
            <person name="Petersen C."/>
        </authorList>
    </citation>
    <scope>NUCLEOTIDE SEQUENCE</scope>
    <source>
        <strain evidence="2">IBT 20477</strain>
    </source>
</reference>
<evidence type="ECO:0000313" key="3">
    <source>
        <dbReference type="Proteomes" id="UP001150942"/>
    </source>
</evidence>
<protein>
    <submittedName>
        <fullName evidence="2">Uncharacterized protein</fullName>
    </submittedName>
</protein>
<evidence type="ECO:0000256" key="1">
    <source>
        <dbReference type="SAM" id="Phobius"/>
    </source>
</evidence>
<keyword evidence="1" id="KW-1133">Transmembrane helix</keyword>
<name>A0A9W9M8G0_9EURO</name>
<reference evidence="2" key="2">
    <citation type="journal article" date="2023" name="IMA Fungus">
        <title>Comparative genomic study of the Penicillium genus elucidates a diverse pangenome and 15 lateral gene transfer events.</title>
        <authorList>
            <person name="Petersen C."/>
            <person name="Sorensen T."/>
            <person name="Nielsen M.R."/>
            <person name="Sondergaard T.E."/>
            <person name="Sorensen J.L."/>
            <person name="Fitzpatrick D.A."/>
            <person name="Frisvad J.C."/>
            <person name="Nielsen K.L."/>
        </authorList>
    </citation>
    <scope>NUCLEOTIDE SEQUENCE</scope>
    <source>
        <strain evidence="2">IBT 20477</strain>
    </source>
</reference>
<keyword evidence="1" id="KW-0812">Transmembrane</keyword>
<dbReference type="EMBL" id="JAPQKQ010000006">
    <property type="protein sequence ID" value="KAJ5193150.1"/>
    <property type="molecule type" value="Genomic_DNA"/>
</dbReference>
<dbReference type="AlphaFoldDB" id="A0A9W9M8G0"/>
<organism evidence="2 3">
    <name type="scientific">Penicillium cf. viridicatum</name>
    <dbReference type="NCBI Taxonomy" id="2972119"/>
    <lineage>
        <taxon>Eukaryota</taxon>
        <taxon>Fungi</taxon>
        <taxon>Dikarya</taxon>
        <taxon>Ascomycota</taxon>
        <taxon>Pezizomycotina</taxon>
        <taxon>Eurotiomycetes</taxon>
        <taxon>Eurotiomycetidae</taxon>
        <taxon>Eurotiales</taxon>
        <taxon>Aspergillaceae</taxon>
        <taxon>Penicillium</taxon>
    </lineage>
</organism>
<feature type="transmembrane region" description="Helical" evidence="1">
    <location>
        <begin position="17"/>
        <end position="40"/>
    </location>
</feature>
<evidence type="ECO:0000313" key="2">
    <source>
        <dbReference type="EMBL" id="KAJ5193150.1"/>
    </source>
</evidence>
<keyword evidence="1" id="KW-0472">Membrane</keyword>
<accession>A0A9W9M8G0</accession>